<evidence type="ECO:0000256" key="1">
    <source>
        <dbReference type="SAM" id="Coils"/>
    </source>
</evidence>
<dbReference type="EMBL" id="GG662435">
    <property type="protein sequence ID" value="EWS71699.1"/>
    <property type="molecule type" value="Genomic_DNA"/>
</dbReference>
<proteinExistence type="predicted"/>
<evidence type="ECO:0000313" key="3">
    <source>
        <dbReference type="EMBL" id="EWS71699.1"/>
    </source>
</evidence>
<keyword evidence="4" id="KW-1185">Reference proteome</keyword>
<feature type="coiled-coil region" evidence="1">
    <location>
        <begin position="11"/>
        <end position="80"/>
    </location>
</feature>
<name>W7XFU5_TETTS</name>
<protein>
    <submittedName>
        <fullName evidence="3">EF hand protein</fullName>
    </submittedName>
</protein>
<evidence type="ECO:0000313" key="4">
    <source>
        <dbReference type="Proteomes" id="UP000009168"/>
    </source>
</evidence>
<evidence type="ECO:0000256" key="2">
    <source>
        <dbReference type="SAM" id="MobiDB-lite"/>
    </source>
</evidence>
<dbReference type="KEGG" id="tet:TTHERM_000686018"/>
<feature type="coiled-coil region" evidence="1">
    <location>
        <begin position="824"/>
        <end position="858"/>
    </location>
</feature>
<dbReference type="InParanoid" id="W7XFU5"/>
<dbReference type="RefSeq" id="XP_012655771.1">
    <property type="nucleotide sequence ID" value="XM_012800317.1"/>
</dbReference>
<gene>
    <name evidence="3" type="ORF">TTHERM_000686018</name>
</gene>
<accession>W7XFU5</accession>
<feature type="coiled-coil region" evidence="1">
    <location>
        <begin position="126"/>
        <end position="229"/>
    </location>
</feature>
<dbReference type="AlphaFoldDB" id="W7XFU5"/>
<sequence>MSEDQSIFSKLLAKDKLIEELSAQVKILQDEKTSLEYMLMKSSEQIRKIQDENETQASNRSDIYREQEKLNADIELLKKQVLLERMNAQNYENIINSQNSEIQKKNEYILKLSGSINNAYNVIKIYQNFEKQKNECEEQLKKQKKKLKNSKKEQEKIRQKLADYCDIQQCNGGDFDAAQKLGEIIQDIQNLKKEKQILQDQIEVLNSESLKLKKECDEQKNIANALNKKISYLKIENLSIKNKLEHANNDLRHLNSSQSQERQQSTLKGAQNNNSFIQRTKSLDNSFNNYNQIQKYKTEGSDCIQRCCFESNYFSQGNMQSFKTKINSCSPTPIDNNSQNRNYLTIKNIRELYQNKHLNLMSQATDLFSTEKLNYESKKGCLNQSDTQNIIGLQQEVSENLSRQKSNSQILNNSFNQSRQYNSCKHTRENSGQLQSNINQDFINNNILSNNNQNNKNSKSEDVLKQILLQIEELILKEKVDKNLFKNEVESIIELELAQDDKIMLNSINQIIKNVTDLQVWDSFSVALLVQKLRSLIQIILAKLNKTLKLNSQLQQLISSNNPTHPNNDVSIIEKDILSGFSQIIEQVGGVKEEDLSDDQKSRKIQLSLNTNHISIIKELEEPQTSKLTDETILIDKLGKEQDFQKFGSKIIQQDDIKHLLTELQELNQSTDYNQYVQFFINRKKNQSKQKLQLPKQNQSNQENLQVNQEKTTSQLTTKNEKETQTNSVICQCAINQNQDKKENKMNNQQEIYVNKLKEQMQLQFSKKVKELEQVLLLIKSFLNDEKENVFNNNINGESHQINNQMQDKLQKIYQSNPNLKPFIQNFIDKISSLKEINQQLQLEIKKYQLSNKHIKQLR</sequence>
<dbReference type="GeneID" id="24440199"/>
<dbReference type="Proteomes" id="UP000009168">
    <property type="component" value="Unassembled WGS sequence"/>
</dbReference>
<feature type="region of interest" description="Disordered" evidence="2">
    <location>
        <begin position="255"/>
        <end position="274"/>
    </location>
</feature>
<organism evidence="3 4">
    <name type="scientific">Tetrahymena thermophila (strain SB210)</name>
    <dbReference type="NCBI Taxonomy" id="312017"/>
    <lineage>
        <taxon>Eukaryota</taxon>
        <taxon>Sar</taxon>
        <taxon>Alveolata</taxon>
        <taxon>Ciliophora</taxon>
        <taxon>Intramacronucleata</taxon>
        <taxon>Oligohymenophorea</taxon>
        <taxon>Hymenostomatida</taxon>
        <taxon>Tetrahymenina</taxon>
        <taxon>Tetrahymenidae</taxon>
        <taxon>Tetrahymena</taxon>
    </lineage>
</organism>
<reference evidence="4" key="1">
    <citation type="journal article" date="2006" name="PLoS Biol.">
        <title>Macronuclear genome sequence of the ciliate Tetrahymena thermophila, a model eukaryote.</title>
        <authorList>
            <person name="Eisen J.A."/>
            <person name="Coyne R.S."/>
            <person name="Wu M."/>
            <person name="Wu D."/>
            <person name="Thiagarajan M."/>
            <person name="Wortman J.R."/>
            <person name="Badger J.H."/>
            <person name="Ren Q."/>
            <person name="Amedeo P."/>
            <person name="Jones K.M."/>
            <person name="Tallon L.J."/>
            <person name="Delcher A.L."/>
            <person name="Salzberg S.L."/>
            <person name="Silva J.C."/>
            <person name="Haas B.J."/>
            <person name="Majoros W.H."/>
            <person name="Farzad M."/>
            <person name="Carlton J.M."/>
            <person name="Smith R.K. Jr."/>
            <person name="Garg J."/>
            <person name="Pearlman R.E."/>
            <person name="Karrer K.M."/>
            <person name="Sun L."/>
            <person name="Manning G."/>
            <person name="Elde N.C."/>
            <person name="Turkewitz A.P."/>
            <person name="Asai D.J."/>
            <person name="Wilkes D.E."/>
            <person name="Wang Y."/>
            <person name="Cai H."/>
            <person name="Collins K."/>
            <person name="Stewart B.A."/>
            <person name="Lee S.R."/>
            <person name="Wilamowska K."/>
            <person name="Weinberg Z."/>
            <person name="Ruzzo W.L."/>
            <person name="Wloga D."/>
            <person name="Gaertig J."/>
            <person name="Frankel J."/>
            <person name="Tsao C.-C."/>
            <person name="Gorovsky M.A."/>
            <person name="Keeling P.J."/>
            <person name="Waller R.F."/>
            <person name="Patron N.J."/>
            <person name="Cherry J.M."/>
            <person name="Stover N.A."/>
            <person name="Krieger C.J."/>
            <person name="del Toro C."/>
            <person name="Ryder H.F."/>
            <person name="Williamson S.C."/>
            <person name="Barbeau R.A."/>
            <person name="Hamilton E.P."/>
            <person name="Orias E."/>
        </authorList>
    </citation>
    <scope>NUCLEOTIDE SEQUENCE [LARGE SCALE GENOMIC DNA]</scope>
    <source>
        <strain evidence="4">SB210</strain>
    </source>
</reference>
<feature type="compositionally biased region" description="Polar residues" evidence="2">
    <location>
        <begin position="690"/>
        <end position="718"/>
    </location>
</feature>
<keyword evidence="1" id="KW-0175">Coiled coil</keyword>
<feature type="region of interest" description="Disordered" evidence="2">
    <location>
        <begin position="690"/>
        <end position="721"/>
    </location>
</feature>